<gene>
    <name evidence="1" type="ORF">K443DRAFT_678113</name>
</gene>
<evidence type="ECO:0000313" key="1">
    <source>
        <dbReference type="EMBL" id="KIK01841.1"/>
    </source>
</evidence>
<keyword evidence="2" id="KW-1185">Reference proteome</keyword>
<organism evidence="1 2">
    <name type="scientific">Laccaria amethystina LaAM-08-1</name>
    <dbReference type="NCBI Taxonomy" id="1095629"/>
    <lineage>
        <taxon>Eukaryota</taxon>
        <taxon>Fungi</taxon>
        <taxon>Dikarya</taxon>
        <taxon>Basidiomycota</taxon>
        <taxon>Agaricomycotina</taxon>
        <taxon>Agaricomycetes</taxon>
        <taxon>Agaricomycetidae</taxon>
        <taxon>Agaricales</taxon>
        <taxon>Agaricineae</taxon>
        <taxon>Hydnangiaceae</taxon>
        <taxon>Laccaria</taxon>
    </lineage>
</organism>
<reference evidence="2" key="2">
    <citation type="submission" date="2015-01" db="EMBL/GenBank/DDBJ databases">
        <title>Evolutionary Origins and Diversification of the Mycorrhizal Mutualists.</title>
        <authorList>
            <consortium name="DOE Joint Genome Institute"/>
            <consortium name="Mycorrhizal Genomics Consortium"/>
            <person name="Kohler A."/>
            <person name="Kuo A."/>
            <person name="Nagy L.G."/>
            <person name="Floudas D."/>
            <person name="Copeland A."/>
            <person name="Barry K.W."/>
            <person name="Cichocki N."/>
            <person name="Veneault-Fourrey C."/>
            <person name="LaButti K."/>
            <person name="Lindquist E.A."/>
            <person name="Lipzen A."/>
            <person name="Lundell T."/>
            <person name="Morin E."/>
            <person name="Murat C."/>
            <person name="Riley R."/>
            <person name="Ohm R."/>
            <person name="Sun H."/>
            <person name="Tunlid A."/>
            <person name="Henrissat B."/>
            <person name="Grigoriev I.V."/>
            <person name="Hibbett D.S."/>
            <person name="Martin F."/>
        </authorList>
    </citation>
    <scope>NUCLEOTIDE SEQUENCE [LARGE SCALE GENOMIC DNA]</scope>
    <source>
        <strain evidence="2">LaAM-08-1</strain>
    </source>
</reference>
<dbReference type="Proteomes" id="UP000054477">
    <property type="component" value="Unassembled WGS sequence"/>
</dbReference>
<dbReference type="EMBL" id="KN838601">
    <property type="protein sequence ID" value="KIK01841.1"/>
    <property type="molecule type" value="Genomic_DNA"/>
</dbReference>
<name>A0A0C9XA48_9AGAR</name>
<dbReference type="AlphaFoldDB" id="A0A0C9XA48"/>
<evidence type="ECO:0000313" key="2">
    <source>
        <dbReference type="Proteomes" id="UP000054477"/>
    </source>
</evidence>
<dbReference type="HOGENOM" id="CLU_2961173_0_0_1"/>
<sequence>MRREGLEKELVYRADRAKIIALLLKEEGGAEKAGMSHKSWDGSAKERPRLICLSANHSA</sequence>
<accession>A0A0C9XA48</accession>
<protein>
    <submittedName>
        <fullName evidence="1">Uncharacterized protein</fullName>
    </submittedName>
</protein>
<proteinExistence type="predicted"/>
<reference evidence="1 2" key="1">
    <citation type="submission" date="2014-04" db="EMBL/GenBank/DDBJ databases">
        <authorList>
            <consortium name="DOE Joint Genome Institute"/>
            <person name="Kuo A."/>
            <person name="Kohler A."/>
            <person name="Nagy L.G."/>
            <person name="Floudas D."/>
            <person name="Copeland A."/>
            <person name="Barry K.W."/>
            <person name="Cichocki N."/>
            <person name="Veneault-Fourrey C."/>
            <person name="LaButti K."/>
            <person name="Lindquist E.A."/>
            <person name="Lipzen A."/>
            <person name="Lundell T."/>
            <person name="Morin E."/>
            <person name="Murat C."/>
            <person name="Sun H."/>
            <person name="Tunlid A."/>
            <person name="Henrissat B."/>
            <person name="Grigoriev I.V."/>
            <person name="Hibbett D.S."/>
            <person name="Martin F."/>
            <person name="Nordberg H.P."/>
            <person name="Cantor M.N."/>
            <person name="Hua S.X."/>
        </authorList>
    </citation>
    <scope>NUCLEOTIDE SEQUENCE [LARGE SCALE GENOMIC DNA]</scope>
    <source>
        <strain evidence="1 2">LaAM-08-1</strain>
    </source>
</reference>